<dbReference type="EMBL" id="CP049916">
    <property type="protein sequence ID" value="QIO08469.1"/>
    <property type="molecule type" value="Genomic_DNA"/>
</dbReference>
<evidence type="ECO:0008006" key="3">
    <source>
        <dbReference type="Google" id="ProtNLM"/>
    </source>
</evidence>
<protein>
    <recommendedName>
        <fullName evidence="3">Lipoprotein</fullName>
    </recommendedName>
</protein>
<dbReference type="AlphaFoldDB" id="A0A6G8S2P4"/>
<gene>
    <name evidence="1" type="ORF">G8D99_05175</name>
</gene>
<dbReference type="RefSeq" id="WP_166323256.1">
    <property type="nucleotide sequence ID" value="NZ_CP049916.1"/>
</dbReference>
<evidence type="ECO:0000313" key="2">
    <source>
        <dbReference type="Proteomes" id="UP000501939"/>
    </source>
</evidence>
<keyword evidence="2" id="KW-1185">Reference proteome</keyword>
<accession>A0A6G8S2P4</accession>
<name>A0A6G8S2P4_9GAMM</name>
<sequence>MKKLLTCAVVMLGILSGCHSTDSNGHNKTLSQKMLRPVIAHECQSELTKSKVWKASSLFLAKDTQTQIKDQACACVSEHALDDVATSQILKATVSETAKNELVRQAVVNSLSGCLQDTLQTL</sequence>
<evidence type="ECO:0000313" key="1">
    <source>
        <dbReference type="EMBL" id="QIO08469.1"/>
    </source>
</evidence>
<reference evidence="1 2" key="1">
    <citation type="submission" date="2020-03" db="EMBL/GenBank/DDBJ databases">
        <authorList>
            <person name="Zhu W."/>
        </authorList>
    </citation>
    <scope>NUCLEOTIDE SEQUENCE [LARGE SCALE GENOMIC DNA]</scope>
    <source>
        <strain evidence="1 2">185</strain>
    </source>
</reference>
<dbReference type="KEGG" id="alj:G8D99_05175"/>
<dbReference type="Proteomes" id="UP000501939">
    <property type="component" value="Chromosome"/>
</dbReference>
<organism evidence="1 2">
    <name type="scientific">Acinetobacter lanii</name>
    <dbReference type="NCBI Taxonomy" id="2715163"/>
    <lineage>
        <taxon>Bacteria</taxon>
        <taxon>Pseudomonadati</taxon>
        <taxon>Pseudomonadota</taxon>
        <taxon>Gammaproteobacteria</taxon>
        <taxon>Moraxellales</taxon>
        <taxon>Moraxellaceae</taxon>
        <taxon>Acinetobacter</taxon>
    </lineage>
</organism>
<proteinExistence type="predicted"/>
<dbReference type="PROSITE" id="PS51257">
    <property type="entry name" value="PROKAR_LIPOPROTEIN"/>
    <property type="match status" value="1"/>
</dbReference>